<reference evidence="11 12" key="2">
    <citation type="journal article" date="2013" name="J. Biotechnol.">
        <title>Complete genome sequence of the kirromycin producer Streptomyces collinus Tu 365 consisting of a linear chromosome and two linear plasmids.</title>
        <authorList>
            <person name="Ruckert C."/>
            <person name="Szczepanowski R."/>
            <person name="Albersmeier A."/>
            <person name="Goesmann A."/>
            <person name="Iftime D."/>
            <person name="Musiol E.M."/>
            <person name="Blin K."/>
            <person name="Wohlleben W."/>
            <person name="Puhler A."/>
            <person name="Kalinowski J."/>
            <person name="Weber T."/>
        </authorList>
    </citation>
    <scope>NUCLEOTIDE SEQUENCE [LARGE SCALE GENOMIC DNA]</scope>
    <source>
        <strain evidence="12">DSM 40733 / Tue 365</strain>
        <strain evidence="11">Tu 365</strain>
    </source>
</reference>
<evidence type="ECO:0000313" key="11">
    <source>
        <dbReference type="EMBL" id="AGS73569.1"/>
    </source>
</evidence>
<protein>
    <recommendedName>
        <fullName evidence="13">Integral membrane protein</fullName>
    </recommendedName>
</protein>
<reference evidence="12" key="1">
    <citation type="submission" date="2012-10" db="EMBL/GenBank/DDBJ databases">
        <title>The complete genome sequence of Streptomyces collinus Tu 365.</title>
        <authorList>
            <person name="Ruckert C."/>
            <person name="Szczepanowski R."/>
            <person name="Goesmann A."/>
            <person name="Pross E.K."/>
            <person name="Musiol E.M."/>
            <person name="Blin K."/>
            <person name="Wohlleben W."/>
            <person name="Puhler A."/>
            <person name="Weber T."/>
            <person name="Kalinowski J."/>
        </authorList>
    </citation>
    <scope>NUCLEOTIDE SEQUENCE [LARGE SCALE GENOMIC DNA]</scope>
    <source>
        <strain evidence="12">DSM 40733 / Tue 365</strain>
    </source>
</reference>
<name>S5VED4_STRC3</name>
<feature type="transmembrane region" description="Helical" evidence="9">
    <location>
        <begin position="239"/>
        <end position="257"/>
    </location>
</feature>
<evidence type="ECO:0000256" key="3">
    <source>
        <dbReference type="ARBA" id="ARBA00022679"/>
    </source>
</evidence>
<keyword evidence="6 9" id="KW-0472">Membrane</keyword>
<dbReference type="KEGG" id="sci:B446_01455"/>
<keyword evidence="3" id="KW-0808">Transferase</keyword>
<evidence type="ECO:0000256" key="2">
    <source>
        <dbReference type="ARBA" id="ARBA00022475"/>
    </source>
</evidence>
<evidence type="ECO:0008006" key="13">
    <source>
        <dbReference type="Google" id="ProtNLM"/>
    </source>
</evidence>
<evidence type="ECO:0000256" key="8">
    <source>
        <dbReference type="SAM" id="MobiDB-lite"/>
    </source>
</evidence>
<evidence type="ECO:0000256" key="6">
    <source>
        <dbReference type="ARBA" id="ARBA00023136"/>
    </source>
</evidence>
<feature type="transmembrane region" description="Helical" evidence="9">
    <location>
        <begin position="25"/>
        <end position="43"/>
    </location>
</feature>
<dbReference type="RefSeq" id="WP_020937611.1">
    <property type="nucleotide sequence ID" value="NC_021985.1"/>
</dbReference>
<feature type="transmembrane region" description="Helical" evidence="9">
    <location>
        <begin position="316"/>
        <end position="343"/>
    </location>
</feature>
<dbReference type="HOGENOM" id="CLU_041277_0_0_11"/>
<evidence type="ECO:0000256" key="9">
    <source>
        <dbReference type="SAM" id="Phobius"/>
    </source>
</evidence>
<feature type="transmembrane region" description="Helical" evidence="9">
    <location>
        <begin position="78"/>
        <end position="98"/>
    </location>
</feature>
<dbReference type="KEGG" id="sci:B446_33835"/>
<evidence type="ECO:0000256" key="5">
    <source>
        <dbReference type="ARBA" id="ARBA00022989"/>
    </source>
</evidence>
<gene>
    <name evidence="10" type="ORF">B446_01455</name>
    <name evidence="11" type="ORF">B446_33835</name>
</gene>
<dbReference type="PATRIC" id="fig|1214242.5.peg.301"/>
<dbReference type="GO" id="GO:0016758">
    <property type="term" value="F:hexosyltransferase activity"/>
    <property type="evidence" value="ECO:0007669"/>
    <property type="project" value="InterPro"/>
</dbReference>
<evidence type="ECO:0000256" key="1">
    <source>
        <dbReference type="ARBA" id="ARBA00004651"/>
    </source>
</evidence>
<keyword evidence="12" id="KW-1185">Reference proteome</keyword>
<dbReference type="AlphaFoldDB" id="S5VED4"/>
<keyword evidence="4 9" id="KW-0812">Transmembrane</keyword>
<evidence type="ECO:0000313" key="10">
    <source>
        <dbReference type="EMBL" id="AGS67125.1"/>
    </source>
</evidence>
<dbReference type="eggNOG" id="ENOG5031JHI">
    <property type="taxonomic scope" value="Bacteria"/>
</dbReference>
<feature type="transmembrane region" description="Helical" evidence="9">
    <location>
        <begin position="182"/>
        <end position="200"/>
    </location>
</feature>
<feature type="transmembrane region" description="Helical" evidence="9">
    <location>
        <begin position="49"/>
        <end position="66"/>
    </location>
</feature>
<comment type="subcellular location">
    <subcellularLocation>
        <location evidence="1">Cell membrane</location>
        <topology evidence="1">Multi-pass membrane protein</topology>
    </subcellularLocation>
</comment>
<comment type="similarity">
    <text evidence="7">Belongs to the glycosyltransferase 87 family.</text>
</comment>
<evidence type="ECO:0000256" key="7">
    <source>
        <dbReference type="ARBA" id="ARBA00024033"/>
    </source>
</evidence>
<keyword evidence="2" id="KW-1003">Cell membrane</keyword>
<dbReference type="Pfam" id="PF09594">
    <property type="entry name" value="GT87"/>
    <property type="match status" value="1"/>
</dbReference>
<feature type="transmembrane region" description="Helical" evidence="9">
    <location>
        <begin position="355"/>
        <end position="384"/>
    </location>
</feature>
<organism evidence="11 12">
    <name type="scientific">Streptomyces collinus (strain DSM 40733 / Tue 365)</name>
    <dbReference type="NCBI Taxonomy" id="1214242"/>
    <lineage>
        <taxon>Bacteria</taxon>
        <taxon>Bacillati</taxon>
        <taxon>Actinomycetota</taxon>
        <taxon>Actinomycetes</taxon>
        <taxon>Kitasatosporales</taxon>
        <taxon>Streptomycetaceae</taxon>
        <taxon>Streptomyces</taxon>
    </lineage>
</organism>
<dbReference type="GO" id="GO:0005886">
    <property type="term" value="C:plasma membrane"/>
    <property type="evidence" value="ECO:0007669"/>
    <property type="project" value="UniProtKB-SubCell"/>
</dbReference>
<feature type="transmembrane region" description="Helical" evidence="9">
    <location>
        <begin position="264"/>
        <end position="282"/>
    </location>
</feature>
<feature type="transmembrane region" description="Helical" evidence="9">
    <location>
        <begin position="154"/>
        <end position="170"/>
    </location>
</feature>
<dbReference type="Proteomes" id="UP000015423">
    <property type="component" value="Chromosome"/>
</dbReference>
<dbReference type="EMBL" id="CP006259">
    <property type="protein sequence ID" value="AGS67125.1"/>
    <property type="molecule type" value="Genomic_DNA"/>
</dbReference>
<keyword evidence="5 9" id="KW-1133">Transmembrane helix</keyword>
<dbReference type="InterPro" id="IPR018584">
    <property type="entry name" value="GT87"/>
</dbReference>
<evidence type="ECO:0000256" key="4">
    <source>
        <dbReference type="ARBA" id="ARBA00022692"/>
    </source>
</evidence>
<reference evidence="11" key="3">
    <citation type="submission" date="2015-08" db="EMBL/GenBank/DDBJ databases">
        <authorList>
            <person name="Weber T."/>
            <person name="Iftime D."/>
        </authorList>
    </citation>
    <scope>NUCLEOTIDE SEQUENCE</scope>
    <source>
        <strain evidence="11">Tu 365</strain>
    </source>
</reference>
<evidence type="ECO:0000313" key="12">
    <source>
        <dbReference type="Proteomes" id="UP000015423"/>
    </source>
</evidence>
<dbReference type="STRING" id="1214242.B446_01455"/>
<proteinExistence type="inferred from homology"/>
<dbReference type="EMBL" id="CP006259">
    <property type="protein sequence ID" value="AGS73569.1"/>
    <property type="molecule type" value="Genomic_DNA"/>
</dbReference>
<sequence>MGHLGQASPPARPGRRRFSLARRAPAHWLGCTVFAVILAMTTGLGPHRVWGACAAAGYGTAALLALRDSRTGKRAAVTAALLGAVVVPLVVLVVSGAAQSEVGVVERSGALLLHTGSPYLPHPAHTVDYNPYLPGMALFGVPRALFGDGPLTDARVWFCLTFLVCMFFAARRPAGGLGPTPAGAVSLLAAFPAVALPLAVGGVDLPVVGLMCLSLALAGRGGSGTAAGVAMGVAAALKWTAWPLLPVALVLLAVTAGRRTALRAALAALSVAATAVVPVALADPHAFAEHVVLFPLGAGGVRSPAASPLPGRLLAVYVPGGAALATAALVAAALGVTLSLLIRPPRTVRAAADRLAVGLGLAICLIPATRFGYFVLPLVLAGWFRYTSKTGGSSSARPANLPPYPVPGRPDSDRLSGGLAASGDITLQAIRAQPAAGARDVQRGTFST</sequence>
<feature type="region of interest" description="Disordered" evidence="8">
    <location>
        <begin position="389"/>
        <end position="419"/>
    </location>
</feature>
<accession>S5VED4</accession>